<keyword evidence="13 16" id="KW-1133">Transmembrane helix</keyword>
<dbReference type="GO" id="GO:0006633">
    <property type="term" value="P:fatty acid biosynthetic process"/>
    <property type="evidence" value="ECO:0000318"/>
    <property type="project" value="GO_Central"/>
</dbReference>
<gene>
    <name evidence="18" type="ordered locus">MTR_4g034770</name>
</gene>
<evidence type="ECO:0000313" key="19">
    <source>
        <dbReference type="EnsemblPlants" id="AES87797"/>
    </source>
</evidence>
<evidence type="ECO:0000256" key="13">
    <source>
        <dbReference type="ARBA" id="ARBA00022989"/>
    </source>
</evidence>
<evidence type="ECO:0000256" key="15">
    <source>
        <dbReference type="SAM" id="MobiDB-lite"/>
    </source>
</evidence>
<dbReference type="HOGENOM" id="CLU_576679_0_0_1"/>
<keyword evidence="9" id="KW-0547">Nucleotide-binding</keyword>
<dbReference type="PRINTS" id="PR01070">
    <property type="entry name" value="ACCCTRFRASEB"/>
</dbReference>
<dbReference type="InterPro" id="IPR011762">
    <property type="entry name" value="COA_CT_N"/>
</dbReference>
<dbReference type="InterPro" id="IPR034733">
    <property type="entry name" value="AcCoA_carboxyl_beta"/>
</dbReference>
<dbReference type="Pfam" id="PF01039">
    <property type="entry name" value="Carboxyl_trans"/>
    <property type="match status" value="1"/>
</dbReference>
<evidence type="ECO:0000256" key="10">
    <source>
        <dbReference type="ARBA" id="ARBA00022771"/>
    </source>
</evidence>
<dbReference type="PANTHER" id="PTHR42995:SF5">
    <property type="entry name" value="ACETYL-COENZYME A CARBOXYLASE CARBOXYL TRANSFERASE SUBUNIT BETA, CHLOROPLASTIC"/>
    <property type="match status" value="1"/>
</dbReference>
<evidence type="ECO:0000256" key="5">
    <source>
        <dbReference type="ARBA" id="ARBA00015395"/>
    </source>
</evidence>
<feature type="region of interest" description="Disordered" evidence="15">
    <location>
        <begin position="29"/>
        <end position="108"/>
    </location>
</feature>
<keyword evidence="7" id="KW-0808">Transferase</keyword>
<dbReference type="GO" id="GO:0008270">
    <property type="term" value="F:zinc ion binding"/>
    <property type="evidence" value="ECO:0007669"/>
    <property type="project" value="UniProtKB-KW"/>
</dbReference>
<protein>
    <recommendedName>
        <fullName evidence="5">Photosystem I assembly protein Ycf4</fullName>
    </recommendedName>
</protein>
<reference evidence="18 20" key="2">
    <citation type="journal article" date="2014" name="BMC Genomics">
        <title>An improved genome release (version Mt4.0) for the model legume Medicago truncatula.</title>
        <authorList>
            <person name="Tang H."/>
            <person name="Krishnakumar V."/>
            <person name="Bidwell S."/>
            <person name="Rosen B."/>
            <person name="Chan A."/>
            <person name="Zhou S."/>
            <person name="Gentzbittel L."/>
            <person name="Childs K.L."/>
            <person name="Yandell M."/>
            <person name="Gundlach H."/>
            <person name="Mayer K.F."/>
            <person name="Schwartz D.C."/>
            <person name="Town C.D."/>
        </authorList>
    </citation>
    <scope>GENOME REANNOTATION</scope>
    <source>
        <strain evidence="19 20">cv. Jemalong A17</strain>
    </source>
</reference>
<dbReference type="AlphaFoldDB" id="G7JQA8"/>
<evidence type="ECO:0000256" key="11">
    <source>
        <dbReference type="ARBA" id="ARBA00022833"/>
    </source>
</evidence>
<keyword evidence="12" id="KW-0067">ATP-binding</keyword>
<evidence type="ECO:0000313" key="18">
    <source>
        <dbReference type="EMBL" id="AES87797.2"/>
    </source>
</evidence>
<dbReference type="InterPro" id="IPR029045">
    <property type="entry name" value="ClpP/crotonase-like_dom_sf"/>
</dbReference>
<comment type="subcellular location">
    <subcellularLocation>
        <location evidence="2">Membrane</location>
        <topology evidence="2">Multi-pass membrane protein</topology>
    </subcellularLocation>
</comment>
<dbReference type="GO" id="GO:0015979">
    <property type="term" value="P:photosynthesis"/>
    <property type="evidence" value="ECO:0007669"/>
    <property type="project" value="UniProtKB-KW"/>
</dbReference>
<dbReference type="GO" id="GO:0003989">
    <property type="term" value="F:acetyl-CoA carboxylase activity"/>
    <property type="evidence" value="ECO:0007669"/>
    <property type="project" value="InterPro"/>
</dbReference>
<evidence type="ECO:0000256" key="1">
    <source>
        <dbReference type="ARBA" id="ARBA00002862"/>
    </source>
</evidence>
<comment type="subunit">
    <text evidence="4">Acetyl-CoA carboxylase is a heterohexamer composed of biotin carboxyl carrier protein, biotin carboxylase and 2 subunits each of ACCase subunit alpha and ACCase plastid-coded subunit beta (accD).</text>
</comment>
<evidence type="ECO:0000256" key="2">
    <source>
        <dbReference type="ARBA" id="ARBA00004141"/>
    </source>
</evidence>
<feature type="transmembrane region" description="Helical" evidence="16">
    <location>
        <begin position="362"/>
        <end position="379"/>
    </location>
</feature>
<keyword evidence="10" id="KW-0479">Metal-binding</keyword>
<evidence type="ECO:0000256" key="16">
    <source>
        <dbReference type="SAM" id="Phobius"/>
    </source>
</evidence>
<dbReference type="SUPFAM" id="SSF52096">
    <property type="entry name" value="ClpP/crotonase"/>
    <property type="match status" value="1"/>
</dbReference>
<comment type="function">
    <text evidence="1">Seems to be required for the assembly of the photosystem I complex.</text>
</comment>
<feature type="transmembrane region" description="Helical" evidence="16">
    <location>
        <begin position="305"/>
        <end position="327"/>
    </location>
</feature>
<keyword evidence="14 16" id="KW-0472">Membrane</keyword>
<accession>G7JQA8</accession>
<feature type="domain" description="CoA carboxyltransferase N-terminal" evidence="17">
    <location>
        <begin position="1"/>
        <end position="258"/>
    </location>
</feature>
<keyword evidence="11" id="KW-0862">Zinc</keyword>
<evidence type="ECO:0000313" key="20">
    <source>
        <dbReference type="Proteomes" id="UP000002051"/>
    </source>
</evidence>
<dbReference type="GO" id="GO:0009522">
    <property type="term" value="C:photosystem I"/>
    <property type="evidence" value="ECO:0007669"/>
    <property type="project" value="InterPro"/>
</dbReference>
<keyword evidence="10" id="KW-0863">Zinc-finger</keyword>
<sequence>MNICEYCGCHLKMSSSDRIELLIDPGTWNPMDEDMFPVDPIEFNSEDEPSEKGLEDEDEPSENSLEDEPSENNEDEPSENSLEDEDEPSENSLEDEDEPSENDDYQNRLDSYQDRTGLLDAVQTGTGQVNGIPVAIGIMDFEFMGGSMGSVVGEKITRLIEYATNQRLPLIIVCASGGARMQEGSLSLMQMAKISASLYNYQINQKLFYVPILTSPTTGGVTASFGMLGDIILAEPDAYIAFAGKRVIEETLKIEVPEVGLVLIVMSALLVNVPKFISWGSEKHGCRSQDAWLDIVPGSRKPINFFWASFTLLGSLGVLYLSVSSYYGRHFFSLISSEFVVPFLPQGVTLTFYGIAGLFLSLHWWLLIFWNVGSGYNFFDKKKRMVCFFRYGFPGTYRRIFLRVRMEDIQSLILQANPNPEPSSGVLYMQTREQGTIPLTPVDDYYDRTPRNVIQKAWDLSRFLSVPMEIVPYS</sequence>
<evidence type="ECO:0000256" key="3">
    <source>
        <dbReference type="ARBA" id="ARBA00008198"/>
    </source>
</evidence>
<dbReference type="InterPro" id="IPR003359">
    <property type="entry name" value="PSI_Ycf4_assembly"/>
</dbReference>
<dbReference type="EnsemblPlants" id="AES87797">
    <property type="protein sequence ID" value="AES87797"/>
    <property type="gene ID" value="MTR_4g034770"/>
</dbReference>
<dbReference type="EMBL" id="CM001220">
    <property type="protein sequence ID" value="AES87797.2"/>
    <property type="molecule type" value="Genomic_DNA"/>
</dbReference>
<evidence type="ECO:0000256" key="8">
    <source>
        <dbReference type="ARBA" id="ARBA00022692"/>
    </source>
</evidence>
<dbReference type="Pfam" id="PF02392">
    <property type="entry name" value="Ycf4"/>
    <property type="match status" value="1"/>
</dbReference>
<organism evidence="18 20">
    <name type="scientific">Medicago truncatula</name>
    <name type="common">Barrel medic</name>
    <name type="synonym">Medicago tribuloides</name>
    <dbReference type="NCBI Taxonomy" id="3880"/>
    <lineage>
        <taxon>Eukaryota</taxon>
        <taxon>Viridiplantae</taxon>
        <taxon>Streptophyta</taxon>
        <taxon>Embryophyta</taxon>
        <taxon>Tracheophyta</taxon>
        <taxon>Spermatophyta</taxon>
        <taxon>Magnoliopsida</taxon>
        <taxon>eudicotyledons</taxon>
        <taxon>Gunneridae</taxon>
        <taxon>Pentapetalae</taxon>
        <taxon>rosids</taxon>
        <taxon>fabids</taxon>
        <taxon>Fabales</taxon>
        <taxon>Fabaceae</taxon>
        <taxon>Papilionoideae</taxon>
        <taxon>50 kb inversion clade</taxon>
        <taxon>NPAAA clade</taxon>
        <taxon>Hologalegina</taxon>
        <taxon>IRL clade</taxon>
        <taxon>Trifolieae</taxon>
        <taxon>Medicago</taxon>
    </lineage>
</organism>
<evidence type="ECO:0000256" key="14">
    <source>
        <dbReference type="ARBA" id="ARBA00023136"/>
    </source>
</evidence>
<dbReference type="PROSITE" id="PS50980">
    <property type="entry name" value="COA_CT_NTER"/>
    <property type="match status" value="1"/>
</dbReference>
<dbReference type="PANTHER" id="PTHR42995">
    <property type="entry name" value="ACETYL-COENZYME A CARBOXYLASE CARBOXYL TRANSFERASE SUBUNIT BETA, CHLOROPLASTIC"/>
    <property type="match status" value="1"/>
</dbReference>
<dbReference type="InterPro" id="IPR000438">
    <property type="entry name" value="Acetyl_CoA_COase_Trfase_b_su"/>
</dbReference>
<evidence type="ECO:0000256" key="6">
    <source>
        <dbReference type="ARBA" id="ARBA00022531"/>
    </source>
</evidence>
<evidence type="ECO:0000256" key="7">
    <source>
        <dbReference type="ARBA" id="ARBA00022679"/>
    </source>
</evidence>
<dbReference type="GO" id="GO:0016740">
    <property type="term" value="F:transferase activity"/>
    <property type="evidence" value="ECO:0007669"/>
    <property type="project" value="UniProtKB-KW"/>
</dbReference>
<evidence type="ECO:0000256" key="12">
    <source>
        <dbReference type="ARBA" id="ARBA00022840"/>
    </source>
</evidence>
<keyword evidence="6" id="KW-0602">Photosynthesis</keyword>
<comment type="similarity">
    <text evidence="3">Belongs to the Ycf4 family.</text>
</comment>
<evidence type="ECO:0000256" key="9">
    <source>
        <dbReference type="ARBA" id="ARBA00022741"/>
    </source>
</evidence>
<reference evidence="18 20" key="1">
    <citation type="journal article" date="2011" name="Nature">
        <title>The Medicago genome provides insight into the evolution of rhizobial symbioses.</title>
        <authorList>
            <person name="Young N.D."/>
            <person name="Debelle F."/>
            <person name="Oldroyd G.E."/>
            <person name="Geurts R."/>
            <person name="Cannon S.B."/>
            <person name="Udvardi M.K."/>
            <person name="Benedito V.A."/>
            <person name="Mayer K.F."/>
            <person name="Gouzy J."/>
            <person name="Schoof H."/>
            <person name="Van de Peer Y."/>
            <person name="Proost S."/>
            <person name="Cook D.R."/>
            <person name="Meyers B.C."/>
            <person name="Spannagl M."/>
            <person name="Cheung F."/>
            <person name="De Mita S."/>
            <person name="Krishnakumar V."/>
            <person name="Gundlach H."/>
            <person name="Zhou S."/>
            <person name="Mudge J."/>
            <person name="Bharti A.K."/>
            <person name="Murray J.D."/>
            <person name="Naoumkina M.A."/>
            <person name="Rosen B."/>
            <person name="Silverstein K.A."/>
            <person name="Tang H."/>
            <person name="Rombauts S."/>
            <person name="Zhao P.X."/>
            <person name="Zhou P."/>
            <person name="Barbe V."/>
            <person name="Bardou P."/>
            <person name="Bechner M."/>
            <person name="Bellec A."/>
            <person name="Berger A."/>
            <person name="Berges H."/>
            <person name="Bidwell S."/>
            <person name="Bisseling T."/>
            <person name="Choisne N."/>
            <person name="Couloux A."/>
            <person name="Denny R."/>
            <person name="Deshpande S."/>
            <person name="Dai X."/>
            <person name="Doyle J.J."/>
            <person name="Dudez A.M."/>
            <person name="Farmer A.D."/>
            <person name="Fouteau S."/>
            <person name="Franken C."/>
            <person name="Gibelin C."/>
            <person name="Gish J."/>
            <person name="Goldstein S."/>
            <person name="Gonzalez A.J."/>
            <person name="Green P.J."/>
            <person name="Hallab A."/>
            <person name="Hartog M."/>
            <person name="Hua A."/>
            <person name="Humphray S.J."/>
            <person name="Jeong D.H."/>
            <person name="Jing Y."/>
            <person name="Jocker A."/>
            <person name="Kenton S.M."/>
            <person name="Kim D.J."/>
            <person name="Klee K."/>
            <person name="Lai H."/>
            <person name="Lang C."/>
            <person name="Lin S."/>
            <person name="Macmil S.L."/>
            <person name="Magdelenat G."/>
            <person name="Matthews L."/>
            <person name="McCorrison J."/>
            <person name="Monaghan E.L."/>
            <person name="Mun J.H."/>
            <person name="Najar F.Z."/>
            <person name="Nicholson C."/>
            <person name="Noirot C."/>
            <person name="O'Bleness M."/>
            <person name="Paule C.R."/>
            <person name="Poulain J."/>
            <person name="Prion F."/>
            <person name="Qin B."/>
            <person name="Qu C."/>
            <person name="Retzel E.F."/>
            <person name="Riddle C."/>
            <person name="Sallet E."/>
            <person name="Samain S."/>
            <person name="Samson N."/>
            <person name="Sanders I."/>
            <person name="Saurat O."/>
            <person name="Scarpelli C."/>
            <person name="Schiex T."/>
            <person name="Segurens B."/>
            <person name="Severin A.J."/>
            <person name="Sherrier D.J."/>
            <person name="Shi R."/>
            <person name="Sims S."/>
            <person name="Singer S.R."/>
            <person name="Sinharoy S."/>
            <person name="Sterck L."/>
            <person name="Viollet A."/>
            <person name="Wang B.B."/>
            <person name="Wang K."/>
            <person name="Wang M."/>
            <person name="Wang X."/>
            <person name="Warfsmann J."/>
            <person name="Weissenbach J."/>
            <person name="White D.D."/>
            <person name="White J.D."/>
            <person name="Wiley G.B."/>
            <person name="Wincker P."/>
            <person name="Xing Y."/>
            <person name="Yang L."/>
            <person name="Yao Z."/>
            <person name="Ying F."/>
            <person name="Zhai J."/>
            <person name="Zhou L."/>
            <person name="Zuber A."/>
            <person name="Denarie J."/>
            <person name="Dixon R.A."/>
            <person name="May G.D."/>
            <person name="Schwartz D.C."/>
            <person name="Rogers J."/>
            <person name="Quetier F."/>
            <person name="Town C.D."/>
            <person name="Roe B.A."/>
        </authorList>
    </citation>
    <scope>NUCLEOTIDE SEQUENCE [LARGE SCALE GENOMIC DNA]</scope>
    <source>
        <strain evidence="18">A17</strain>
        <strain evidence="19 20">cv. Jemalong A17</strain>
    </source>
</reference>
<dbReference type="Proteomes" id="UP000002051">
    <property type="component" value="Chromosome 4"/>
</dbReference>
<feature type="compositionally biased region" description="Acidic residues" evidence="15">
    <location>
        <begin position="44"/>
        <end position="104"/>
    </location>
</feature>
<reference evidence="19" key="3">
    <citation type="submission" date="2015-04" db="UniProtKB">
        <authorList>
            <consortium name="EnsemblPlants"/>
        </authorList>
    </citation>
    <scope>IDENTIFICATION</scope>
    <source>
        <strain evidence="19">cv. Jemalong A17</strain>
    </source>
</reference>
<dbReference type="STRING" id="3880.G7JQA8"/>
<dbReference type="Gene3D" id="3.90.226.10">
    <property type="entry name" value="2-enoyl-CoA Hydratase, Chain A, domain 1"/>
    <property type="match status" value="1"/>
</dbReference>
<evidence type="ECO:0000259" key="17">
    <source>
        <dbReference type="PROSITE" id="PS50980"/>
    </source>
</evidence>
<proteinExistence type="inferred from homology"/>
<evidence type="ECO:0000256" key="4">
    <source>
        <dbReference type="ARBA" id="ARBA00011842"/>
    </source>
</evidence>
<dbReference type="GO" id="GO:0009317">
    <property type="term" value="C:acetyl-CoA carboxylase complex"/>
    <property type="evidence" value="ECO:0007669"/>
    <property type="project" value="InterPro"/>
</dbReference>
<name>G7JQA8_MEDTR</name>
<dbReference type="GO" id="GO:0005524">
    <property type="term" value="F:ATP binding"/>
    <property type="evidence" value="ECO:0007669"/>
    <property type="project" value="UniProtKB-KW"/>
</dbReference>
<keyword evidence="20" id="KW-1185">Reference proteome</keyword>
<keyword evidence="8 16" id="KW-0812">Transmembrane</keyword>